<organism evidence="1 2">
    <name type="scientific">Roseisalinus antarcticus</name>
    <dbReference type="NCBI Taxonomy" id="254357"/>
    <lineage>
        <taxon>Bacteria</taxon>
        <taxon>Pseudomonadati</taxon>
        <taxon>Pseudomonadota</taxon>
        <taxon>Alphaproteobacteria</taxon>
        <taxon>Rhodobacterales</taxon>
        <taxon>Roseobacteraceae</taxon>
        <taxon>Roseisalinus</taxon>
    </lineage>
</organism>
<sequence length="122" mass="13452">MKRLAGDTPVTGQIYLVVGNSQRWLSRQPDLPALEGFHFCGFDELDPPLLTRCAPQIVLSPLFGDGFDALDLALRLQTLAFSGLYRAIAENLPNVAIVRREISLAAPDIDFDILETRTLLQG</sequence>
<protein>
    <submittedName>
        <fullName evidence="1">Uncharacterized protein</fullName>
    </submittedName>
</protein>
<evidence type="ECO:0000313" key="1">
    <source>
        <dbReference type="EMBL" id="SLN12941.1"/>
    </source>
</evidence>
<dbReference type="Proteomes" id="UP000193900">
    <property type="component" value="Unassembled WGS sequence"/>
</dbReference>
<reference evidence="1 2" key="1">
    <citation type="submission" date="2017-03" db="EMBL/GenBank/DDBJ databases">
        <authorList>
            <person name="Afonso C.L."/>
            <person name="Miller P.J."/>
            <person name="Scott M.A."/>
            <person name="Spackman E."/>
            <person name="Goraichik I."/>
            <person name="Dimitrov K.M."/>
            <person name="Suarez D.L."/>
            <person name="Swayne D.E."/>
        </authorList>
    </citation>
    <scope>NUCLEOTIDE SEQUENCE [LARGE SCALE GENOMIC DNA]</scope>
    <source>
        <strain evidence="1 2">CECT 7023</strain>
    </source>
</reference>
<name>A0A1Y5RCD1_9RHOB</name>
<dbReference type="EMBL" id="FWFZ01000001">
    <property type="protein sequence ID" value="SLN12941.1"/>
    <property type="molecule type" value="Genomic_DNA"/>
</dbReference>
<keyword evidence="2" id="KW-1185">Reference proteome</keyword>
<proteinExistence type="predicted"/>
<dbReference type="AlphaFoldDB" id="A0A1Y5RCD1"/>
<evidence type="ECO:0000313" key="2">
    <source>
        <dbReference type="Proteomes" id="UP000193900"/>
    </source>
</evidence>
<accession>A0A1Y5RCD1</accession>
<gene>
    <name evidence="1" type="ORF">ROA7023_00011</name>
</gene>